<reference evidence="1" key="1">
    <citation type="journal article" date="2020" name="Nature">
        <title>Giant virus diversity and host interactions through global metagenomics.</title>
        <authorList>
            <person name="Schulz F."/>
            <person name="Roux S."/>
            <person name="Paez-Espino D."/>
            <person name="Jungbluth S."/>
            <person name="Walsh D.A."/>
            <person name="Denef V.J."/>
            <person name="McMahon K.D."/>
            <person name="Konstantinidis K.T."/>
            <person name="Eloe-Fadrosh E.A."/>
            <person name="Kyrpides N.C."/>
            <person name="Woyke T."/>
        </authorList>
    </citation>
    <scope>NUCLEOTIDE SEQUENCE</scope>
    <source>
        <strain evidence="1">GVMAG-S-1062768-28</strain>
    </source>
</reference>
<protein>
    <submittedName>
        <fullName evidence="1">Uncharacterized protein</fullName>
    </submittedName>
</protein>
<dbReference type="AlphaFoldDB" id="A0A6C0JR91"/>
<evidence type="ECO:0000313" key="1">
    <source>
        <dbReference type="EMBL" id="QHU08285.1"/>
    </source>
</evidence>
<organism evidence="1">
    <name type="scientific">viral metagenome</name>
    <dbReference type="NCBI Taxonomy" id="1070528"/>
    <lineage>
        <taxon>unclassified sequences</taxon>
        <taxon>metagenomes</taxon>
        <taxon>organismal metagenomes</taxon>
    </lineage>
</organism>
<sequence length="75" mass="9069">MTDYAYIYCISFYDSANHKKRDKASTWMHFTDEKHTRWVYERWCQSMFRIDVLRVAKDCSEHKMALKNSALHASD</sequence>
<proteinExistence type="predicted"/>
<accession>A0A6C0JR91</accession>
<name>A0A6C0JR91_9ZZZZ</name>
<dbReference type="EMBL" id="MN740695">
    <property type="protein sequence ID" value="QHU08285.1"/>
    <property type="molecule type" value="Genomic_DNA"/>
</dbReference>